<dbReference type="GO" id="GO:0030288">
    <property type="term" value="C:outer membrane-bounded periplasmic space"/>
    <property type="evidence" value="ECO:0007669"/>
    <property type="project" value="UniProtKB-UniRule"/>
</dbReference>
<dbReference type="EMBL" id="BMED01000001">
    <property type="protein sequence ID" value="GGC71102.1"/>
    <property type="molecule type" value="Genomic_DNA"/>
</dbReference>
<keyword evidence="3" id="KW-0812">Transmembrane</keyword>
<evidence type="ECO:0000259" key="5">
    <source>
        <dbReference type="Pfam" id="PF16331"/>
    </source>
</evidence>
<evidence type="ECO:0000256" key="2">
    <source>
        <dbReference type="HAMAP-Rule" id="MF_02066"/>
    </source>
</evidence>
<dbReference type="Pfam" id="PF16331">
    <property type="entry name" value="TolA_bind_tri"/>
    <property type="match status" value="1"/>
</dbReference>
<reference evidence="6" key="1">
    <citation type="journal article" date="2014" name="Int. J. Syst. Evol. Microbiol.">
        <title>Complete genome sequence of Corynebacterium casei LMG S-19264T (=DSM 44701T), isolated from a smear-ripened cheese.</title>
        <authorList>
            <consortium name="US DOE Joint Genome Institute (JGI-PGF)"/>
            <person name="Walter F."/>
            <person name="Albersmeier A."/>
            <person name="Kalinowski J."/>
            <person name="Ruckert C."/>
        </authorList>
    </citation>
    <scope>NUCLEOTIDE SEQUENCE</scope>
    <source>
        <strain evidence="6">CGMCC 1.10998</strain>
    </source>
</reference>
<evidence type="ECO:0000313" key="6">
    <source>
        <dbReference type="EMBL" id="GGC71102.1"/>
    </source>
</evidence>
<evidence type="ECO:0000256" key="1">
    <source>
        <dbReference type="ARBA" id="ARBA00022729"/>
    </source>
</evidence>
<evidence type="ECO:0000256" key="3">
    <source>
        <dbReference type="SAM" id="Phobius"/>
    </source>
</evidence>
<accession>A0A916UFQ7</accession>
<dbReference type="Gene3D" id="1.25.40.10">
    <property type="entry name" value="Tetratricopeptide repeat domain"/>
    <property type="match status" value="1"/>
</dbReference>
<keyword evidence="3" id="KW-0472">Membrane</keyword>
<comment type="caution">
    <text evidence="6">The sequence shown here is derived from an EMBL/GenBank/DDBJ whole genome shotgun (WGS) entry which is preliminary data.</text>
</comment>
<protein>
    <recommendedName>
        <fullName evidence="2">Cell division coordinator CpoB</fullName>
    </recommendedName>
</protein>
<dbReference type="GO" id="GO:0043093">
    <property type="term" value="P:FtsZ-dependent cytokinesis"/>
    <property type="evidence" value="ECO:0007669"/>
    <property type="project" value="UniProtKB-UniRule"/>
</dbReference>
<dbReference type="NCBIfam" id="TIGR02795">
    <property type="entry name" value="tol_pal_ybgF"/>
    <property type="match status" value="1"/>
</dbReference>
<dbReference type="InterPro" id="IPR039565">
    <property type="entry name" value="BamD-like"/>
</dbReference>
<dbReference type="Proteomes" id="UP000637423">
    <property type="component" value="Unassembled WGS sequence"/>
</dbReference>
<dbReference type="Gene3D" id="1.20.5.110">
    <property type="match status" value="1"/>
</dbReference>
<feature type="transmembrane region" description="Helical" evidence="3">
    <location>
        <begin position="32"/>
        <end position="51"/>
    </location>
</feature>
<keyword evidence="2" id="KW-0132">Cell division</keyword>
<dbReference type="InterPro" id="IPR032519">
    <property type="entry name" value="YbgF_tri"/>
</dbReference>
<feature type="coiled-coil region" evidence="2">
    <location>
        <begin position="87"/>
        <end position="121"/>
    </location>
</feature>
<keyword evidence="1 2" id="KW-0732">Signal</keyword>
<dbReference type="AlphaFoldDB" id="A0A916UFQ7"/>
<dbReference type="SUPFAM" id="SSF48452">
    <property type="entry name" value="TPR-like"/>
    <property type="match status" value="1"/>
</dbReference>
<keyword evidence="7" id="KW-1185">Reference proteome</keyword>
<sequence>MQLQDTISASVSYLKSAIIVIKFSKLSMTKSAIAAAFIVALAPSIASAGLFDDDEARKAILDLRAKVDAVSAKLDNKLDTKADKSSALDLANQNEQLRGEIAKLRGQIEVLTNDLANTQRRQQDFYVDLDNRVRKLEPKMMNVDGKEATVEINEQRSYDAALALYKSADYKNAGAAFNAFLVNYPQSAFAGSAQYWMGNSFYAQRDCKNTVVAMQGLVKNYPDHPKAPDAMLNVAACNIELKDKAGAKKTLENLIKQYPDSEAAQAAKNRLSSLK</sequence>
<dbReference type="InterPro" id="IPR034706">
    <property type="entry name" value="CpoB"/>
</dbReference>
<name>A0A916UFQ7_9BURK</name>
<comment type="function">
    <text evidence="2">Mediates coordination of peptidoglycan synthesis and outer membrane constriction during cell division.</text>
</comment>
<keyword evidence="2" id="KW-0574">Periplasm</keyword>
<keyword evidence="2" id="KW-0175">Coiled coil</keyword>
<dbReference type="GO" id="GO:0070206">
    <property type="term" value="P:protein trimerization"/>
    <property type="evidence" value="ECO:0007669"/>
    <property type="project" value="InterPro"/>
</dbReference>
<dbReference type="InterPro" id="IPR014162">
    <property type="entry name" value="CpoB_C"/>
</dbReference>
<keyword evidence="3" id="KW-1133">Transmembrane helix</keyword>
<reference evidence="6" key="2">
    <citation type="submission" date="2020-09" db="EMBL/GenBank/DDBJ databases">
        <authorList>
            <person name="Sun Q."/>
            <person name="Zhou Y."/>
        </authorList>
    </citation>
    <scope>NUCLEOTIDE SEQUENCE</scope>
    <source>
        <strain evidence="6">CGMCC 1.10998</strain>
    </source>
</reference>
<evidence type="ECO:0000259" key="4">
    <source>
        <dbReference type="Pfam" id="PF13525"/>
    </source>
</evidence>
<comment type="similarity">
    <text evidence="2">Belongs to the CpoB family.</text>
</comment>
<dbReference type="HAMAP" id="MF_02066">
    <property type="entry name" value="CpoB"/>
    <property type="match status" value="1"/>
</dbReference>
<organism evidence="6 7">
    <name type="scientific">Undibacterium terreum</name>
    <dbReference type="NCBI Taxonomy" id="1224302"/>
    <lineage>
        <taxon>Bacteria</taxon>
        <taxon>Pseudomonadati</taxon>
        <taxon>Pseudomonadota</taxon>
        <taxon>Betaproteobacteria</taxon>
        <taxon>Burkholderiales</taxon>
        <taxon>Oxalobacteraceae</taxon>
        <taxon>Undibacterium</taxon>
    </lineage>
</organism>
<dbReference type="InterPro" id="IPR011990">
    <property type="entry name" value="TPR-like_helical_dom_sf"/>
</dbReference>
<proteinExistence type="inferred from homology"/>
<dbReference type="Pfam" id="PF13525">
    <property type="entry name" value="YfiO"/>
    <property type="match status" value="1"/>
</dbReference>
<evidence type="ECO:0000313" key="7">
    <source>
        <dbReference type="Proteomes" id="UP000637423"/>
    </source>
</evidence>
<feature type="domain" description="YbgF trimerisation" evidence="5">
    <location>
        <begin position="79"/>
        <end position="138"/>
    </location>
</feature>
<comment type="subcellular location">
    <subcellularLocation>
        <location evidence="2">Periplasm</location>
    </subcellularLocation>
</comment>
<feature type="domain" description="Outer membrane lipoprotein BamD-like" evidence="4">
    <location>
        <begin position="154"/>
        <end position="275"/>
    </location>
</feature>
<keyword evidence="2" id="KW-0131">Cell cycle</keyword>
<gene>
    <name evidence="2" type="primary">cpoB</name>
    <name evidence="6" type="ORF">GCM10011396_17790</name>
</gene>